<evidence type="ECO:0000256" key="10">
    <source>
        <dbReference type="ARBA" id="ARBA00023052"/>
    </source>
</evidence>
<evidence type="ECO:0000256" key="3">
    <source>
        <dbReference type="ARBA" id="ARBA00011081"/>
    </source>
</evidence>
<dbReference type="AlphaFoldDB" id="A0A7G9FQX0"/>
<dbReference type="RefSeq" id="WP_249321865.1">
    <property type="nucleotide sequence ID" value="NZ_CP060632.1"/>
</dbReference>
<comment type="subunit">
    <text evidence="4">Homodimer.</text>
</comment>
<dbReference type="InterPro" id="IPR005477">
    <property type="entry name" value="Dxylulose-5-P_synthase"/>
</dbReference>
<dbReference type="PANTHER" id="PTHR43322">
    <property type="entry name" value="1-D-DEOXYXYLULOSE 5-PHOSPHATE SYNTHASE-RELATED"/>
    <property type="match status" value="1"/>
</dbReference>
<sequence>MYIEKINGPEDVKKLSNNELTSLAAEMRQVLLKRASIHGGHFGPNFGMVEATIALHYVFESPKDKFVFDVSHQTYPHKMLTGRKDAYLYEEHYNDVSGYSNPEESDHDHFVIGHTSTSISLACGLAKGRDVRGESGNVIAIIGDGSLSGGEALEGLDFASELQSNLIIVVNDNDMSIAENHGGLYQNLKLLRETNGQAECNLFKAMGLDYVYVHEGNDIPALIKAFEGVKDSVKPVVVHIRTLKGKGYKLAETHKEEWHWHLPFDIETGEVIADFGGEDYSSVTCDYLMKKMKEDPSVVTITSATPTVMGFTEDKRKEAGRQFVDVGIAEETAVALASGIAKSGGKPVYGVYSTFIQRTYDQLAQDLCVNGNPATILTFSASIYGMNDVTHLGIYDIPMMANIPGLVYLAPTTKEEYLAMLDWSIAQTEHPVAIRVPGGAFVSDGKAVTKDFSKLNKYEITKQGSKVAIIGLGSFYGLGVEAAEALKESTGIEATIINPYYITGLDEAMLEDLKANHDVVITLEDGILDGGFGEKITRFYGASDMKVLNFGIKKEFLDRYDVNDVLKDNHLTVEQIVDDVKKCL</sequence>
<evidence type="ECO:0000256" key="8">
    <source>
        <dbReference type="ARBA" id="ARBA00022842"/>
    </source>
</evidence>
<keyword evidence="11" id="KW-0414">Isoprene biosynthesis</keyword>
<evidence type="ECO:0000256" key="11">
    <source>
        <dbReference type="ARBA" id="ARBA00023229"/>
    </source>
</evidence>
<dbReference type="InterPro" id="IPR033248">
    <property type="entry name" value="Transketolase_C"/>
</dbReference>
<dbReference type="GO" id="GO:0005829">
    <property type="term" value="C:cytosol"/>
    <property type="evidence" value="ECO:0007669"/>
    <property type="project" value="TreeGrafter"/>
</dbReference>
<dbReference type="GO" id="GO:0019288">
    <property type="term" value="P:isopentenyl diphosphate biosynthetic process, methylerythritol 4-phosphate pathway"/>
    <property type="evidence" value="ECO:0007669"/>
    <property type="project" value="TreeGrafter"/>
</dbReference>
<dbReference type="InterPro" id="IPR009014">
    <property type="entry name" value="Transketo_C/PFOR_II"/>
</dbReference>
<evidence type="ECO:0000256" key="4">
    <source>
        <dbReference type="ARBA" id="ARBA00011738"/>
    </source>
</evidence>
<dbReference type="KEGG" id="wcp:H9Q76_06680"/>
<dbReference type="SUPFAM" id="SSF52518">
    <property type="entry name" value="Thiamin diphosphate-binding fold (THDP-binding)"/>
    <property type="match status" value="1"/>
</dbReference>
<keyword evidence="8" id="KW-0460">Magnesium</keyword>
<gene>
    <name evidence="13" type="ORF">H9Q76_06680</name>
</gene>
<dbReference type="Gene3D" id="3.40.50.920">
    <property type="match status" value="1"/>
</dbReference>
<keyword evidence="6 13" id="KW-0808">Transferase</keyword>
<dbReference type="PANTHER" id="PTHR43322:SF1">
    <property type="entry name" value="1-DEOXY-D-XYLULOSE-5-PHOSPHATE SYNTHASE"/>
    <property type="match status" value="1"/>
</dbReference>
<dbReference type="Pfam" id="PF13292">
    <property type="entry name" value="DXP_synthase_N"/>
    <property type="match status" value="2"/>
</dbReference>
<keyword evidence="14" id="KW-1185">Reference proteome</keyword>
<dbReference type="Pfam" id="PF02780">
    <property type="entry name" value="Transketolase_C"/>
    <property type="match status" value="1"/>
</dbReference>
<evidence type="ECO:0000256" key="7">
    <source>
        <dbReference type="ARBA" id="ARBA00022723"/>
    </source>
</evidence>
<dbReference type="Proteomes" id="UP000515819">
    <property type="component" value="Chromosome"/>
</dbReference>
<dbReference type="NCBIfam" id="NF003933">
    <property type="entry name" value="PRK05444.2-2"/>
    <property type="match status" value="1"/>
</dbReference>
<accession>A0A7G9FQX0</accession>
<dbReference type="GO" id="GO:0046872">
    <property type="term" value="F:metal ion binding"/>
    <property type="evidence" value="ECO:0007669"/>
    <property type="project" value="UniProtKB-KW"/>
</dbReference>
<dbReference type="GO" id="GO:0008661">
    <property type="term" value="F:1-deoxy-D-xylulose-5-phosphate synthase activity"/>
    <property type="evidence" value="ECO:0007669"/>
    <property type="project" value="UniProtKB-EC"/>
</dbReference>
<comment type="cofactor">
    <cofactor evidence="1">
        <name>Mg(2+)</name>
        <dbReference type="ChEBI" id="CHEBI:18420"/>
    </cofactor>
</comment>
<keyword evidence="10" id="KW-0786">Thiamine pyrophosphate</keyword>
<dbReference type="FunFam" id="3.40.50.970:FF:000010">
    <property type="entry name" value="1-deoxy-D-xylulose-5-phosphate synthase"/>
    <property type="match status" value="1"/>
</dbReference>
<dbReference type="EMBL" id="CP060632">
    <property type="protein sequence ID" value="QNM00952.1"/>
    <property type="molecule type" value="Genomic_DNA"/>
</dbReference>
<dbReference type="EC" id="2.2.1.7" evidence="5"/>
<comment type="pathway">
    <text evidence="2">Metabolic intermediate biosynthesis; 1-deoxy-D-xylulose 5-phosphate biosynthesis; 1-deoxy-D-xylulose 5-phosphate from D-glyceraldehyde 3-phosphate and pyruvate: step 1/1.</text>
</comment>
<dbReference type="GO" id="GO:0016114">
    <property type="term" value="P:terpenoid biosynthetic process"/>
    <property type="evidence" value="ECO:0007669"/>
    <property type="project" value="InterPro"/>
</dbReference>
<proteinExistence type="inferred from homology"/>
<name>A0A7G9FQX0_9FIRM</name>
<protein>
    <recommendedName>
        <fullName evidence="5">1-deoxy-D-xylulose-5-phosphate synthase</fullName>
        <ecNumber evidence="5">2.2.1.7</ecNumber>
    </recommendedName>
</protein>
<keyword evidence="9" id="KW-0784">Thiamine biosynthesis</keyword>
<evidence type="ECO:0000256" key="5">
    <source>
        <dbReference type="ARBA" id="ARBA00013150"/>
    </source>
</evidence>
<dbReference type="CDD" id="cd02007">
    <property type="entry name" value="TPP_DXS"/>
    <property type="match status" value="1"/>
</dbReference>
<dbReference type="CDD" id="cd07033">
    <property type="entry name" value="TPP_PYR_DXS_TK_like"/>
    <property type="match status" value="1"/>
</dbReference>
<evidence type="ECO:0000256" key="6">
    <source>
        <dbReference type="ARBA" id="ARBA00022679"/>
    </source>
</evidence>
<dbReference type="SUPFAM" id="SSF52922">
    <property type="entry name" value="TK C-terminal domain-like"/>
    <property type="match status" value="1"/>
</dbReference>
<evidence type="ECO:0000256" key="1">
    <source>
        <dbReference type="ARBA" id="ARBA00001946"/>
    </source>
</evidence>
<dbReference type="Gene3D" id="3.40.50.970">
    <property type="match status" value="2"/>
</dbReference>
<evidence type="ECO:0000313" key="14">
    <source>
        <dbReference type="Proteomes" id="UP000515819"/>
    </source>
</evidence>
<dbReference type="SMART" id="SM00861">
    <property type="entry name" value="Transket_pyr"/>
    <property type="match status" value="1"/>
</dbReference>
<evidence type="ECO:0000313" key="13">
    <source>
        <dbReference type="EMBL" id="QNM00952.1"/>
    </source>
</evidence>
<evidence type="ECO:0000256" key="9">
    <source>
        <dbReference type="ARBA" id="ARBA00022977"/>
    </source>
</evidence>
<reference evidence="13 14" key="1">
    <citation type="submission" date="2020-08" db="EMBL/GenBank/DDBJ databases">
        <authorList>
            <person name="Liu C."/>
            <person name="Sun Q."/>
        </authorList>
    </citation>
    <scope>NUCLEOTIDE SEQUENCE [LARGE SCALE GENOMIC DNA]</scope>
    <source>
        <strain evidence="13 14">NSJ-4</strain>
    </source>
</reference>
<evidence type="ECO:0000256" key="2">
    <source>
        <dbReference type="ARBA" id="ARBA00004980"/>
    </source>
</evidence>
<dbReference type="InterPro" id="IPR029061">
    <property type="entry name" value="THDP-binding"/>
</dbReference>
<feature type="domain" description="Transketolase-like pyrimidine-binding" evidence="12">
    <location>
        <begin position="278"/>
        <end position="444"/>
    </location>
</feature>
<dbReference type="Pfam" id="PF02779">
    <property type="entry name" value="Transket_pyr"/>
    <property type="match status" value="1"/>
</dbReference>
<evidence type="ECO:0000259" key="12">
    <source>
        <dbReference type="SMART" id="SM00861"/>
    </source>
</evidence>
<dbReference type="UniPathway" id="UPA00064">
    <property type="reaction ID" value="UER00091"/>
</dbReference>
<dbReference type="InterPro" id="IPR005475">
    <property type="entry name" value="Transketolase-like_Pyr-bd"/>
</dbReference>
<keyword evidence="7" id="KW-0479">Metal-binding</keyword>
<comment type="similarity">
    <text evidence="3">Belongs to the transketolase family. DXPS subfamily.</text>
</comment>
<dbReference type="NCBIfam" id="NF008968">
    <property type="entry name" value="PRK12315.1"/>
    <property type="match status" value="1"/>
</dbReference>
<dbReference type="GO" id="GO:0009228">
    <property type="term" value="P:thiamine biosynthetic process"/>
    <property type="evidence" value="ECO:0007669"/>
    <property type="project" value="UniProtKB-KW"/>
</dbReference>
<organism evidence="13 14">
    <name type="scientific">Wujia chipingensis</name>
    <dbReference type="NCBI Taxonomy" id="2763670"/>
    <lineage>
        <taxon>Bacteria</taxon>
        <taxon>Bacillati</taxon>
        <taxon>Bacillota</taxon>
        <taxon>Clostridia</taxon>
        <taxon>Lachnospirales</taxon>
        <taxon>Lachnospiraceae</taxon>
        <taxon>Wujia</taxon>
    </lineage>
</organism>